<comment type="caution">
    <text evidence="2">The sequence shown here is derived from an EMBL/GenBank/DDBJ whole genome shotgun (WGS) entry which is preliminary data.</text>
</comment>
<evidence type="ECO:0000313" key="2">
    <source>
        <dbReference type="EMBL" id="MDJ1503294.1"/>
    </source>
</evidence>
<evidence type="ECO:0000313" key="3">
    <source>
        <dbReference type="Proteomes" id="UP001232063"/>
    </source>
</evidence>
<feature type="domain" description="HTH cro/C1-type" evidence="1">
    <location>
        <begin position="20"/>
        <end position="72"/>
    </location>
</feature>
<dbReference type="CDD" id="cd00093">
    <property type="entry name" value="HTH_XRE"/>
    <property type="match status" value="1"/>
</dbReference>
<dbReference type="InterPro" id="IPR010982">
    <property type="entry name" value="Lambda_DNA-bd_dom_sf"/>
</dbReference>
<sequence length="178" mass="20597">MDSINVDSMELELRLVGQRLKEYLTFKNIKMSEFGRSTRISGAQISNIVHGKNFSIEKLLQITDSYPDLNLLWLLQGKGKMLVIENKNASEQNHLVPKTDQDFNQEKKQQEIVETLKHKIQFLESMINYQGLTIDAYKNSIEVLTSTNKDLKDIVQHYKNITDNKNRNNIDLNNLQSA</sequence>
<dbReference type="InterPro" id="IPR001387">
    <property type="entry name" value="Cro/C1-type_HTH"/>
</dbReference>
<name>A0AAE3R3Y1_9BACT</name>
<dbReference type="GO" id="GO:0003677">
    <property type="term" value="F:DNA binding"/>
    <property type="evidence" value="ECO:0007669"/>
    <property type="project" value="InterPro"/>
</dbReference>
<dbReference type="EMBL" id="JASJOU010000008">
    <property type="protein sequence ID" value="MDJ1503294.1"/>
    <property type="molecule type" value="Genomic_DNA"/>
</dbReference>
<gene>
    <name evidence="2" type="ORF">QNI22_21680</name>
</gene>
<dbReference type="PROSITE" id="PS50943">
    <property type="entry name" value="HTH_CROC1"/>
    <property type="match status" value="1"/>
</dbReference>
<dbReference type="Proteomes" id="UP001232063">
    <property type="component" value="Unassembled WGS sequence"/>
</dbReference>
<keyword evidence="3" id="KW-1185">Reference proteome</keyword>
<evidence type="ECO:0000259" key="1">
    <source>
        <dbReference type="PROSITE" id="PS50943"/>
    </source>
</evidence>
<dbReference type="SUPFAM" id="SSF47413">
    <property type="entry name" value="lambda repressor-like DNA-binding domains"/>
    <property type="match status" value="1"/>
</dbReference>
<dbReference type="RefSeq" id="WP_314513896.1">
    <property type="nucleotide sequence ID" value="NZ_JASJOU010000008.1"/>
</dbReference>
<proteinExistence type="predicted"/>
<dbReference type="Gene3D" id="1.10.260.40">
    <property type="entry name" value="lambda repressor-like DNA-binding domains"/>
    <property type="match status" value="1"/>
</dbReference>
<protein>
    <recommendedName>
        <fullName evidence="1">HTH cro/C1-type domain-containing protein</fullName>
    </recommendedName>
</protein>
<accession>A0AAE3R3Y1</accession>
<reference evidence="2" key="1">
    <citation type="submission" date="2023-05" db="EMBL/GenBank/DDBJ databases">
        <authorList>
            <person name="Zhang X."/>
        </authorList>
    </citation>
    <scope>NUCLEOTIDE SEQUENCE</scope>
    <source>
        <strain evidence="2">BD1B2-1</strain>
    </source>
</reference>
<organism evidence="2 3">
    <name type="scientific">Xanthocytophaga agilis</name>
    <dbReference type="NCBI Taxonomy" id="3048010"/>
    <lineage>
        <taxon>Bacteria</taxon>
        <taxon>Pseudomonadati</taxon>
        <taxon>Bacteroidota</taxon>
        <taxon>Cytophagia</taxon>
        <taxon>Cytophagales</taxon>
        <taxon>Rhodocytophagaceae</taxon>
        <taxon>Xanthocytophaga</taxon>
    </lineage>
</organism>
<dbReference type="AlphaFoldDB" id="A0AAE3R3Y1"/>